<name>A0ABV8DBC2_9BURK</name>
<dbReference type="RefSeq" id="WP_162239776.1">
    <property type="nucleotide sequence ID" value="NZ_JAMXAX010000018.1"/>
</dbReference>
<protein>
    <submittedName>
        <fullName evidence="1">Uncharacterized protein</fullName>
    </submittedName>
</protein>
<keyword evidence="2" id="KW-1185">Reference proteome</keyword>
<reference evidence="2" key="1">
    <citation type="journal article" date="2019" name="Int. J. Syst. Evol. Microbiol.">
        <title>The Global Catalogue of Microorganisms (GCM) 10K type strain sequencing project: providing services to taxonomists for standard genome sequencing and annotation.</title>
        <authorList>
            <consortium name="The Broad Institute Genomics Platform"/>
            <consortium name="The Broad Institute Genome Sequencing Center for Infectious Disease"/>
            <person name="Wu L."/>
            <person name="Ma J."/>
        </authorList>
    </citation>
    <scope>NUCLEOTIDE SEQUENCE [LARGE SCALE GENOMIC DNA]</scope>
    <source>
        <strain evidence="2">CCUG 2113</strain>
    </source>
</reference>
<organism evidence="1 2">
    <name type="scientific">Acidovorax facilis</name>
    <dbReference type="NCBI Taxonomy" id="12917"/>
    <lineage>
        <taxon>Bacteria</taxon>
        <taxon>Pseudomonadati</taxon>
        <taxon>Pseudomonadota</taxon>
        <taxon>Betaproteobacteria</taxon>
        <taxon>Burkholderiales</taxon>
        <taxon>Comamonadaceae</taxon>
        <taxon>Acidovorax</taxon>
    </lineage>
</organism>
<comment type="caution">
    <text evidence="1">The sequence shown here is derived from an EMBL/GenBank/DDBJ whole genome shotgun (WGS) entry which is preliminary data.</text>
</comment>
<evidence type="ECO:0000313" key="1">
    <source>
        <dbReference type="EMBL" id="MFC3935816.1"/>
    </source>
</evidence>
<proteinExistence type="predicted"/>
<accession>A0ABV8DBC2</accession>
<gene>
    <name evidence="1" type="ORF">ACFOW3_14445</name>
</gene>
<sequence length="97" mass="10446">MLAHPYLQLRRLLLAEALTDIASGAYRLASLVTQGNAALAVAEVDGDTPESTVPDGHRHFLFADRLIRVQGTRITKIETPSGLAVRRPPFGKLTVAA</sequence>
<dbReference type="Proteomes" id="UP001595693">
    <property type="component" value="Unassembled WGS sequence"/>
</dbReference>
<evidence type="ECO:0000313" key="2">
    <source>
        <dbReference type="Proteomes" id="UP001595693"/>
    </source>
</evidence>
<dbReference type="EMBL" id="JBHSAJ010000040">
    <property type="protein sequence ID" value="MFC3935816.1"/>
    <property type="molecule type" value="Genomic_DNA"/>
</dbReference>